<evidence type="ECO:0000256" key="1">
    <source>
        <dbReference type="SAM" id="MobiDB-lite"/>
    </source>
</evidence>
<feature type="compositionally biased region" description="Basic and acidic residues" evidence="1">
    <location>
        <begin position="131"/>
        <end position="143"/>
    </location>
</feature>
<sequence>MRIAKAAVPHIERPWSATANLRVGRTVVIVHGRSLAASNCCWDFSDCGWLYVHSLMIDELEVEAGPLARWQVHWCDPRREVSWYAADPVPAGLPTLAEWAHADGTQLGQPVLLRADGWSVPEVNGSSPSDAQRERGHAEEVRLRGSRLAGIP</sequence>
<feature type="region of interest" description="Disordered" evidence="1">
    <location>
        <begin position="122"/>
        <end position="152"/>
    </location>
</feature>
<name>A0ABN1RXK3_9ACTN</name>
<comment type="caution">
    <text evidence="2">The sequence shown here is derived from an EMBL/GenBank/DDBJ whole genome shotgun (WGS) entry which is preliminary data.</text>
</comment>
<protein>
    <recommendedName>
        <fullName evidence="4">DUF427 domain-containing protein</fullName>
    </recommendedName>
</protein>
<dbReference type="EMBL" id="BAAAIE010000001">
    <property type="protein sequence ID" value="GAA0966864.1"/>
    <property type="molecule type" value="Genomic_DNA"/>
</dbReference>
<evidence type="ECO:0000313" key="3">
    <source>
        <dbReference type="Proteomes" id="UP001500033"/>
    </source>
</evidence>
<keyword evidence="3" id="KW-1185">Reference proteome</keyword>
<dbReference type="Proteomes" id="UP001500033">
    <property type="component" value="Unassembled WGS sequence"/>
</dbReference>
<reference evidence="2 3" key="1">
    <citation type="journal article" date="2019" name="Int. J. Syst. Evol. Microbiol.">
        <title>The Global Catalogue of Microorganisms (GCM) 10K type strain sequencing project: providing services to taxonomists for standard genome sequencing and annotation.</title>
        <authorList>
            <consortium name="The Broad Institute Genomics Platform"/>
            <consortium name="The Broad Institute Genome Sequencing Center for Infectious Disease"/>
            <person name="Wu L."/>
            <person name="Ma J."/>
        </authorList>
    </citation>
    <scope>NUCLEOTIDE SEQUENCE [LARGE SCALE GENOMIC DNA]</scope>
    <source>
        <strain evidence="2 3">JCM 11445</strain>
    </source>
</reference>
<accession>A0ABN1RXK3</accession>
<organism evidence="2 3">
    <name type="scientific">Streptomyces rhizosphaericus</name>
    <dbReference type="NCBI Taxonomy" id="114699"/>
    <lineage>
        <taxon>Bacteria</taxon>
        <taxon>Bacillati</taxon>
        <taxon>Actinomycetota</taxon>
        <taxon>Actinomycetes</taxon>
        <taxon>Kitasatosporales</taxon>
        <taxon>Streptomycetaceae</taxon>
        <taxon>Streptomyces</taxon>
        <taxon>Streptomyces violaceusniger group</taxon>
    </lineage>
</organism>
<evidence type="ECO:0008006" key="4">
    <source>
        <dbReference type="Google" id="ProtNLM"/>
    </source>
</evidence>
<proteinExistence type="predicted"/>
<gene>
    <name evidence="2" type="ORF">GCM10009576_000230</name>
</gene>
<evidence type="ECO:0000313" key="2">
    <source>
        <dbReference type="EMBL" id="GAA0966864.1"/>
    </source>
</evidence>